<gene>
    <name evidence="1" type="ORF">C0W53_05725</name>
</gene>
<dbReference type="RefSeq" id="WP_045043833.1">
    <property type="nucleotide sequence ID" value="NZ_JZTB01000045.1"/>
</dbReference>
<evidence type="ECO:0000313" key="2">
    <source>
        <dbReference type="Proteomes" id="UP000240728"/>
    </source>
</evidence>
<reference evidence="1 2" key="1">
    <citation type="submission" date="2018-01" db="EMBL/GenBank/DDBJ databases">
        <title>Whole genome sequencing of Histamine producing bacteria.</title>
        <authorList>
            <person name="Butler K."/>
        </authorList>
    </citation>
    <scope>NUCLEOTIDE SEQUENCE [LARGE SCALE GENOMIC DNA]</scope>
    <source>
        <strain evidence="1 2">A1-4</strain>
    </source>
</reference>
<dbReference type="AlphaFoldDB" id="A0AAX0YZB1"/>
<dbReference type="EMBL" id="PYOZ01000002">
    <property type="protein sequence ID" value="PSX46410.1"/>
    <property type="molecule type" value="Genomic_DNA"/>
</dbReference>
<protein>
    <submittedName>
        <fullName evidence="1">Uncharacterized protein</fullName>
    </submittedName>
</protein>
<sequence length="72" mass="7925">MLGTIDFIDKYKGVLLYHGKVKSDGINDIIGSFIVYPDPKGNTVSGNMVDFSQAGPWKRSISKDVGGTKQRY</sequence>
<comment type="caution">
    <text evidence="1">The sequence shown here is derived from an EMBL/GenBank/DDBJ whole genome shotgun (WGS) entry which is preliminary data.</text>
</comment>
<name>A0AAX0YZB1_9GAMM</name>
<keyword evidence="2" id="KW-1185">Reference proteome</keyword>
<proteinExistence type="predicted"/>
<dbReference type="Proteomes" id="UP000240728">
    <property type="component" value="Unassembled WGS sequence"/>
</dbReference>
<organism evidence="1 2">
    <name type="scientific">Photobacterium kishitanii</name>
    <dbReference type="NCBI Taxonomy" id="318456"/>
    <lineage>
        <taxon>Bacteria</taxon>
        <taxon>Pseudomonadati</taxon>
        <taxon>Pseudomonadota</taxon>
        <taxon>Gammaproteobacteria</taxon>
        <taxon>Vibrionales</taxon>
        <taxon>Vibrionaceae</taxon>
        <taxon>Photobacterium</taxon>
    </lineage>
</organism>
<accession>A0AAX0YZB1</accession>
<evidence type="ECO:0000313" key="1">
    <source>
        <dbReference type="EMBL" id="PSX46410.1"/>
    </source>
</evidence>